<name>A0ACC2FCH5_DALPE</name>
<organism evidence="1 2">
    <name type="scientific">Dallia pectoralis</name>
    <name type="common">Alaska blackfish</name>
    <dbReference type="NCBI Taxonomy" id="75939"/>
    <lineage>
        <taxon>Eukaryota</taxon>
        <taxon>Metazoa</taxon>
        <taxon>Chordata</taxon>
        <taxon>Craniata</taxon>
        <taxon>Vertebrata</taxon>
        <taxon>Euteleostomi</taxon>
        <taxon>Actinopterygii</taxon>
        <taxon>Neopterygii</taxon>
        <taxon>Teleostei</taxon>
        <taxon>Protacanthopterygii</taxon>
        <taxon>Esociformes</taxon>
        <taxon>Umbridae</taxon>
        <taxon>Dallia</taxon>
    </lineage>
</organism>
<proteinExistence type="predicted"/>
<sequence>MSYYSPGGLGEEFGIQFLHNDMDKMSIDEVLDKDHQSTSSTLHFPQWLSMTMGVCGATYKTPADVMLKKENRDVELDKKIQALRRKNEALMKRYQEVEEDKKKAEAEGMALQRSKGKAGDLTITFNKSTRKSRVVMAKPSVGASPTLNGVQVPAEKSAEGNRLSSGRGVRKQLLVTMTGNARGKRVVSERLDRRPGPQDVKSPKEEDQYRVDSGRGKRPKPAERDTGLQDEVKQWEGVTEDCLWLSECEPYNLENEGRGPERISDLTIPTSDQEQQEYLRWKMERQEIDRERVARHKNAKGQWRRAWDVDKTENMFPDGDRERKPDVRGGKPAGRGHPKLNADSRDLHLRAKDKGGKDVPVVSSKAKGKDRLTGRAMRWDADNDGEDLQASKTSFEEFLDDLDALGDPDINDSTTETQEAEDRDLKMDSLSKTKTLDIVKSEGLESGRVNTGLIRTKWFPVPAGVPGEGTSKQGKADGLSPGATEKKVRFMELITGHGVYEKPSSEAPNNARSETRGGSLLKVSSTSKSSNEVMEQKQYLADQQDDASIAAPLPLENAKSNSNRNAEDLIDANLSLLSLASGDAQPIHSTGTDKARENGKIV</sequence>
<dbReference type="Proteomes" id="UP001157502">
    <property type="component" value="Chromosome 30"/>
</dbReference>
<reference evidence="1" key="1">
    <citation type="submission" date="2021-05" db="EMBL/GenBank/DDBJ databases">
        <authorList>
            <person name="Pan Q."/>
            <person name="Jouanno E."/>
            <person name="Zahm M."/>
            <person name="Klopp C."/>
            <person name="Cabau C."/>
            <person name="Louis A."/>
            <person name="Berthelot C."/>
            <person name="Parey E."/>
            <person name="Roest Crollius H."/>
            <person name="Montfort J."/>
            <person name="Robinson-Rechavi M."/>
            <person name="Bouchez O."/>
            <person name="Lampietro C."/>
            <person name="Lopez Roques C."/>
            <person name="Donnadieu C."/>
            <person name="Postlethwait J."/>
            <person name="Bobe J."/>
            <person name="Dillon D."/>
            <person name="Chandos A."/>
            <person name="von Hippel F."/>
            <person name="Guiguen Y."/>
        </authorList>
    </citation>
    <scope>NUCLEOTIDE SEQUENCE</scope>
    <source>
        <strain evidence="1">YG-Jan2019</strain>
    </source>
</reference>
<evidence type="ECO:0000313" key="1">
    <source>
        <dbReference type="EMBL" id="KAJ7989050.1"/>
    </source>
</evidence>
<evidence type="ECO:0000313" key="2">
    <source>
        <dbReference type="Proteomes" id="UP001157502"/>
    </source>
</evidence>
<accession>A0ACC2FCH5</accession>
<comment type="caution">
    <text evidence="1">The sequence shown here is derived from an EMBL/GenBank/DDBJ whole genome shotgun (WGS) entry which is preliminary data.</text>
</comment>
<protein>
    <submittedName>
        <fullName evidence="1">Uncharacterized protein</fullName>
    </submittedName>
</protein>
<dbReference type="EMBL" id="CM055757">
    <property type="protein sequence ID" value="KAJ7989050.1"/>
    <property type="molecule type" value="Genomic_DNA"/>
</dbReference>
<gene>
    <name evidence="1" type="ORF">DPEC_G00315530</name>
</gene>
<keyword evidence="2" id="KW-1185">Reference proteome</keyword>